<dbReference type="AlphaFoldDB" id="A0A7H1NNN2"/>
<dbReference type="InterPro" id="IPR029100">
    <property type="entry name" value="Ntox50"/>
</dbReference>
<dbReference type="RefSeq" id="WP_203413878.1">
    <property type="nucleotide sequence ID" value="NZ_CP060244.1"/>
</dbReference>
<feature type="compositionally biased region" description="Polar residues" evidence="1">
    <location>
        <begin position="167"/>
        <end position="182"/>
    </location>
</feature>
<reference evidence="4 5" key="1">
    <citation type="submission" date="2020-08" db="EMBL/GenBank/DDBJ databases">
        <title>Complete genome sequence of Entomobacter blattae G55GP.</title>
        <authorList>
            <person name="Poehlein A."/>
            <person name="Guzman J."/>
            <person name="Daniel R."/>
            <person name="Vilcinskas A."/>
        </authorList>
    </citation>
    <scope>NUCLEOTIDE SEQUENCE [LARGE SCALE GENOMIC DNA]</scope>
    <source>
        <strain evidence="4 5">G55GP</strain>
    </source>
</reference>
<evidence type="ECO:0000313" key="4">
    <source>
        <dbReference type="EMBL" id="QNT77392.1"/>
    </source>
</evidence>
<keyword evidence="2" id="KW-0812">Transmembrane</keyword>
<name>A0A7H1NNN2_9PROT</name>
<dbReference type="Pfam" id="PF15542">
    <property type="entry name" value="Ntox50"/>
    <property type="match status" value="1"/>
</dbReference>
<proteinExistence type="predicted"/>
<accession>A0A7H1NNN2</accession>
<keyword evidence="5" id="KW-1185">Reference proteome</keyword>
<sequence length="289" mass="29184">MLTPQNNLLATALSQEAGLKPEESQALANFIGNSLAASAGAAGGLAGGGNLTTSVLTGAGSAGNIYQYNQLADIGTAKGVAAALSGAGVGYTVVEGGLLLVPGLGVAIAIGAATGAVIYYVNTESGQKNLQQAVDIVSSVFQGSVKTTPIAVQASNNDGGNAPKDGQASTSAKPPVSESASLPPNEPDEDGDKNSNISKNIDEGRQGKHVPGHNNNINPNKSDLLKEIDPQELLDGVHSGKYTIKGYDQRNGNPIVDFGKPIGEVKGKITNLGKIHSGKNGAHIVPHVP</sequence>
<keyword evidence="2" id="KW-0472">Membrane</keyword>
<gene>
    <name evidence="4" type="ORF">JGUZn3_01260</name>
</gene>
<evidence type="ECO:0000256" key="2">
    <source>
        <dbReference type="SAM" id="Phobius"/>
    </source>
</evidence>
<keyword evidence="2" id="KW-1133">Transmembrane helix</keyword>
<feature type="transmembrane region" description="Helical" evidence="2">
    <location>
        <begin position="99"/>
        <end position="121"/>
    </location>
</feature>
<dbReference type="Proteomes" id="UP000516349">
    <property type="component" value="Chromosome"/>
</dbReference>
<evidence type="ECO:0000313" key="5">
    <source>
        <dbReference type="Proteomes" id="UP000516349"/>
    </source>
</evidence>
<feature type="region of interest" description="Disordered" evidence="1">
    <location>
        <begin position="152"/>
        <end position="220"/>
    </location>
</feature>
<dbReference type="KEGG" id="ebla:JGUZn3_01260"/>
<dbReference type="EMBL" id="CP060244">
    <property type="protein sequence ID" value="QNT77392.1"/>
    <property type="molecule type" value="Genomic_DNA"/>
</dbReference>
<organism evidence="4 5">
    <name type="scientific">Entomobacter blattae</name>
    <dbReference type="NCBI Taxonomy" id="2762277"/>
    <lineage>
        <taxon>Bacteria</taxon>
        <taxon>Pseudomonadati</taxon>
        <taxon>Pseudomonadota</taxon>
        <taxon>Alphaproteobacteria</taxon>
        <taxon>Acetobacterales</taxon>
        <taxon>Acetobacteraceae</taxon>
        <taxon>Entomobacter</taxon>
    </lineage>
</organism>
<protein>
    <submittedName>
        <fullName evidence="4">Bacterial toxin 50</fullName>
    </submittedName>
</protein>
<evidence type="ECO:0000259" key="3">
    <source>
        <dbReference type="Pfam" id="PF15542"/>
    </source>
</evidence>
<feature type="domain" description="Bacterial toxin 50" evidence="3">
    <location>
        <begin position="201"/>
        <end position="286"/>
    </location>
</feature>
<evidence type="ECO:0000256" key="1">
    <source>
        <dbReference type="SAM" id="MobiDB-lite"/>
    </source>
</evidence>